<sequence length="229" mass="26143">MPGLRHTISLVNLLDKQLHQLPTSKMMKISKSAPNLIRKAVTSFKSKTDVLRTKLIILASLRRRMAMVCAMSRQIHALVTSDGQDKQASVEQGSKPHALHKVTAMSKEPAGDHGGKVHLAMFEVAMFKEDNHGYDPEWTNSLFNDDNSYNYEDDVQDDNDLDVDAFDETSVIEIIRSNREAEGLEFNMEDDIDEACDMFIRRCRGRMNLSFQYNLVFLCKDEETRVLKN</sequence>
<dbReference type="OrthoDB" id="662547at2759"/>
<dbReference type="PANTHER" id="PTHR33450">
    <property type="entry name" value="EMB|CAB67623.1-RELATED"/>
    <property type="match status" value="1"/>
</dbReference>
<comment type="caution">
    <text evidence="1">The sequence shown here is derived from an EMBL/GenBank/DDBJ whole genome shotgun (WGS) entry which is preliminary data.</text>
</comment>
<evidence type="ECO:0000313" key="1">
    <source>
        <dbReference type="EMBL" id="KAF8694973.1"/>
    </source>
</evidence>
<keyword evidence="2" id="KW-1185">Reference proteome</keyword>
<reference evidence="1" key="1">
    <citation type="submission" date="2020-07" db="EMBL/GenBank/DDBJ databases">
        <title>Genome sequence and genetic diversity analysis of an under-domesticated orphan crop, white fonio (Digitaria exilis).</title>
        <authorList>
            <person name="Bennetzen J.L."/>
            <person name="Chen S."/>
            <person name="Ma X."/>
            <person name="Wang X."/>
            <person name="Yssel A.E.J."/>
            <person name="Chaluvadi S.R."/>
            <person name="Johnson M."/>
            <person name="Gangashetty P."/>
            <person name="Hamidou F."/>
            <person name="Sanogo M.D."/>
            <person name="Zwaenepoel A."/>
            <person name="Wallace J."/>
            <person name="Van De Peer Y."/>
            <person name="Van Deynze A."/>
        </authorList>
    </citation>
    <scope>NUCLEOTIDE SEQUENCE</scope>
    <source>
        <tissue evidence="1">Leaves</tissue>
    </source>
</reference>
<name>A0A835EJS3_9POAL</name>
<gene>
    <name evidence="1" type="ORF">HU200_038084</name>
</gene>
<proteinExistence type="predicted"/>
<evidence type="ECO:0000313" key="2">
    <source>
        <dbReference type="Proteomes" id="UP000636709"/>
    </source>
</evidence>
<dbReference type="PANTHER" id="PTHR33450:SF23">
    <property type="match status" value="1"/>
</dbReference>
<protein>
    <submittedName>
        <fullName evidence="1">Uncharacterized protein</fullName>
    </submittedName>
</protein>
<dbReference type="EMBL" id="JACEFO010001901">
    <property type="protein sequence ID" value="KAF8694973.1"/>
    <property type="molecule type" value="Genomic_DNA"/>
</dbReference>
<dbReference type="Proteomes" id="UP000636709">
    <property type="component" value="Unassembled WGS sequence"/>
</dbReference>
<accession>A0A835EJS3</accession>
<organism evidence="1 2">
    <name type="scientific">Digitaria exilis</name>
    <dbReference type="NCBI Taxonomy" id="1010633"/>
    <lineage>
        <taxon>Eukaryota</taxon>
        <taxon>Viridiplantae</taxon>
        <taxon>Streptophyta</taxon>
        <taxon>Embryophyta</taxon>
        <taxon>Tracheophyta</taxon>
        <taxon>Spermatophyta</taxon>
        <taxon>Magnoliopsida</taxon>
        <taxon>Liliopsida</taxon>
        <taxon>Poales</taxon>
        <taxon>Poaceae</taxon>
        <taxon>PACMAD clade</taxon>
        <taxon>Panicoideae</taxon>
        <taxon>Panicodae</taxon>
        <taxon>Paniceae</taxon>
        <taxon>Anthephorinae</taxon>
        <taxon>Digitaria</taxon>
    </lineage>
</organism>
<dbReference type="AlphaFoldDB" id="A0A835EJS3"/>